<feature type="compositionally biased region" description="Polar residues" evidence="1">
    <location>
        <begin position="1024"/>
        <end position="1038"/>
    </location>
</feature>
<feature type="region of interest" description="Disordered" evidence="1">
    <location>
        <begin position="625"/>
        <end position="655"/>
    </location>
</feature>
<evidence type="ECO:0000313" key="3">
    <source>
        <dbReference type="EMBL" id="KAL1603977.1"/>
    </source>
</evidence>
<feature type="compositionally biased region" description="Pro residues" evidence="1">
    <location>
        <begin position="556"/>
        <end position="565"/>
    </location>
</feature>
<evidence type="ECO:0000259" key="2">
    <source>
        <dbReference type="PROSITE" id="PS50003"/>
    </source>
</evidence>
<feature type="region of interest" description="Disordered" evidence="1">
    <location>
        <begin position="1177"/>
        <end position="1217"/>
    </location>
</feature>
<feature type="compositionally biased region" description="Low complexity" evidence="1">
    <location>
        <begin position="740"/>
        <end position="750"/>
    </location>
</feature>
<dbReference type="Pfam" id="PF25381">
    <property type="entry name" value="PH_26"/>
    <property type="match status" value="1"/>
</dbReference>
<dbReference type="InterPro" id="IPR001849">
    <property type="entry name" value="PH_domain"/>
</dbReference>
<feature type="compositionally biased region" description="Low complexity" evidence="1">
    <location>
        <begin position="531"/>
        <end position="542"/>
    </location>
</feature>
<feature type="region of interest" description="Disordered" evidence="1">
    <location>
        <begin position="510"/>
        <end position="597"/>
    </location>
</feature>
<feature type="domain" description="PH" evidence="2">
    <location>
        <begin position="35"/>
        <end position="156"/>
    </location>
</feature>
<dbReference type="SUPFAM" id="SSF50729">
    <property type="entry name" value="PH domain-like"/>
    <property type="match status" value="1"/>
</dbReference>
<dbReference type="Proteomes" id="UP001521785">
    <property type="component" value="Unassembled WGS sequence"/>
</dbReference>
<reference evidence="3 4" key="1">
    <citation type="submission" date="2024-02" db="EMBL/GenBank/DDBJ databases">
        <title>De novo assembly and annotation of 12 fungi associated with fruit tree decline syndrome in Ontario, Canada.</title>
        <authorList>
            <person name="Sulman M."/>
            <person name="Ellouze W."/>
            <person name="Ilyukhin E."/>
        </authorList>
    </citation>
    <scope>NUCLEOTIDE SEQUENCE [LARGE SCALE GENOMIC DNA]</scope>
    <source>
        <strain evidence="3 4">M42-189</strain>
    </source>
</reference>
<feature type="region of interest" description="Disordered" evidence="1">
    <location>
        <begin position="392"/>
        <end position="492"/>
    </location>
</feature>
<accession>A0ABR3RHW5</accession>
<organism evidence="3 4">
    <name type="scientific">Paraconiothyrium brasiliense</name>
    <dbReference type="NCBI Taxonomy" id="300254"/>
    <lineage>
        <taxon>Eukaryota</taxon>
        <taxon>Fungi</taxon>
        <taxon>Dikarya</taxon>
        <taxon>Ascomycota</taxon>
        <taxon>Pezizomycotina</taxon>
        <taxon>Dothideomycetes</taxon>
        <taxon>Pleosporomycetidae</taxon>
        <taxon>Pleosporales</taxon>
        <taxon>Massarineae</taxon>
        <taxon>Didymosphaeriaceae</taxon>
        <taxon>Paraconiothyrium</taxon>
    </lineage>
</organism>
<feature type="compositionally biased region" description="Low complexity" evidence="1">
    <location>
        <begin position="999"/>
        <end position="1014"/>
    </location>
</feature>
<comment type="caution">
    <text evidence="3">The sequence shown here is derived from an EMBL/GenBank/DDBJ whole genome shotgun (WGS) entry which is preliminary data.</text>
</comment>
<dbReference type="SMART" id="SM00233">
    <property type="entry name" value="PH"/>
    <property type="match status" value="1"/>
</dbReference>
<dbReference type="PROSITE" id="PS50003">
    <property type="entry name" value="PH_DOMAIN"/>
    <property type="match status" value="1"/>
</dbReference>
<feature type="region of interest" description="Disordered" evidence="1">
    <location>
        <begin position="772"/>
        <end position="826"/>
    </location>
</feature>
<feature type="compositionally biased region" description="Polar residues" evidence="1">
    <location>
        <begin position="625"/>
        <end position="635"/>
    </location>
</feature>
<dbReference type="EMBL" id="JAKJXO020000006">
    <property type="protein sequence ID" value="KAL1603977.1"/>
    <property type="molecule type" value="Genomic_DNA"/>
</dbReference>
<evidence type="ECO:0000313" key="4">
    <source>
        <dbReference type="Proteomes" id="UP001521785"/>
    </source>
</evidence>
<sequence length="1238" mass="137079">MSMIQTYQPPVMEVGQDTLPELQRIFMFLNSHSNKLYQEGYFLKFHDTDTRGRPAPDRVWQECFAQLAGTILSLWDASELDKVNPDQSTNDAEVVPTFINLTDAAISMMPSMTLTDGKKLDNILSISTAASNKYLFHFNSFNSLTQWTAGIRLAVYEHTSLQEAYTGALIAGKGKQLNNIRILLDRQRAKYEDWVRVRFGAGTPWRRCWCVVSPPDEKELAKLQKTQKKKDVYSRTPTILKGDVKFYDSRKVGKKTRPIATVTDAYSCYAIYPQSKQLIDQSTLVKLEGKITVHSKPEQTTEGFVFVMPESRPAITGFEIMLQFLFPVFDTFALYGRPNKLVADVLDTRGLMFAMPPDRRYGYLEMWDVVSLIHTEGSDSWTEREWRRQLKDLTSKRMSTMPRTRSRAGTVGTRRNTLQGRTYLPPSRSGSVRFEEPASVSSQPSTRQPSPTLVEGVEPQAPRRVDSAPPTAAFASPRHQRSVSEQVNGYKQSPSRLAQLENVNDYNAIAPSLSNGQVNGTSRFVDEPEISDPSTPDSADSPLDPRDLPEVQVAPTAPPQGPVASPPSFAHAPGQKPPVHVQHPGTKPDANMDPATLHQLADATNTPIPPGIAVAGAAAAWKGQDGSNGLRNGNAESEMYQNDDPNHLYAQGAYNSHSGYSGNRLSTIPASPFVEQDQFVGSPATYQPSGPPVPEHAELPQQGNNDYAQNAYPGSGGGQLQRKPVPGRSLPLRGDDTRSTRSTTSSTLDSLRNDVIDPEALDRLEYTDPALLRQASQSSSRYSRDDALSTSTPDYASTISEEAQPQPSRRMPDRPRSGMLKFVGNPDLNPKRELVVGDAHYKPDAKPLEVTSDIPAIDFGPTYLLDPNAKRPGTSGTMTQGMHNGTYSQSKENLPLSSSEQKRQSYSGRTTPTMHMRTTSGSPQILDNRSVAWQPGMVSPSQPNSQKLEAEEWVAQRAAAPGQIMTPPANAHSRSKSHTPPISRTHSGDWSHYFSSENSLARPPSRPLSRPLSRGAGQLLEQRPMSTLVDQRPTSLSAREQEQVARITNTPLIDLSKKTKKEQKPSSAGLTAYIDYREKEKAAAKSNRGTSAAMQTEIDRRMMAAQQRQMMEMQQMGQQAQMGQPMAMTPSGYVTPNLMGTPQGYPQAYAYSTPQQMQQMYQQQGYFPQQNIMTPMPGPMPGGWASPSPQSMPPQYFMQQPQQQYQQPPATQPYGASFDQAQAAARYAHQQGQQRRQY</sequence>
<dbReference type="Gene3D" id="2.30.29.30">
    <property type="entry name" value="Pleckstrin-homology domain (PH domain)/Phosphotyrosine-binding domain (PTB)"/>
    <property type="match status" value="1"/>
</dbReference>
<feature type="region of interest" description="Disordered" evidence="1">
    <location>
        <begin position="680"/>
        <end position="754"/>
    </location>
</feature>
<feature type="compositionally biased region" description="Polar residues" evidence="1">
    <location>
        <begin position="874"/>
        <end position="926"/>
    </location>
</feature>
<feature type="compositionally biased region" description="Low complexity" evidence="1">
    <location>
        <begin position="1182"/>
        <end position="1217"/>
    </location>
</feature>
<feature type="region of interest" description="Disordered" evidence="1">
    <location>
        <begin position="865"/>
        <end position="926"/>
    </location>
</feature>
<name>A0ABR3RHW5_9PLEO</name>
<feature type="region of interest" description="Disordered" evidence="1">
    <location>
        <begin position="964"/>
        <end position="1049"/>
    </location>
</feature>
<evidence type="ECO:0000256" key="1">
    <source>
        <dbReference type="SAM" id="MobiDB-lite"/>
    </source>
</evidence>
<dbReference type="InterPro" id="IPR011993">
    <property type="entry name" value="PH-like_dom_sf"/>
</dbReference>
<feature type="compositionally biased region" description="Polar residues" evidence="1">
    <location>
        <begin position="483"/>
        <end position="492"/>
    </location>
</feature>
<feature type="compositionally biased region" description="Low complexity" evidence="1">
    <location>
        <begin position="439"/>
        <end position="452"/>
    </location>
</feature>
<protein>
    <recommendedName>
        <fullName evidence="2">PH domain-containing protein</fullName>
    </recommendedName>
</protein>
<feature type="compositionally biased region" description="Polar residues" evidence="1">
    <location>
        <begin position="788"/>
        <end position="807"/>
    </location>
</feature>
<feature type="compositionally biased region" description="Polar residues" evidence="1">
    <location>
        <begin position="512"/>
        <end position="522"/>
    </location>
</feature>
<proteinExistence type="predicted"/>
<gene>
    <name evidence="3" type="ORF">SLS60_005569</name>
</gene>
<dbReference type="InterPro" id="IPR058155">
    <property type="entry name" value="Skg3/CAF120-like_PH"/>
</dbReference>
<keyword evidence="4" id="KW-1185">Reference proteome</keyword>
<feature type="compositionally biased region" description="Low complexity" evidence="1">
    <location>
        <begin position="772"/>
        <end position="781"/>
    </location>
</feature>